<keyword evidence="11" id="KW-1185">Reference proteome</keyword>
<protein>
    <submittedName>
        <fullName evidence="10">Carbohydrate ABC transporter permease</fullName>
    </submittedName>
</protein>
<keyword evidence="3" id="KW-1003">Cell membrane</keyword>
<feature type="transmembrane region" description="Helical" evidence="7">
    <location>
        <begin position="39"/>
        <end position="65"/>
    </location>
</feature>
<dbReference type="EMBL" id="JBHSWH010000001">
    <property type="protein sequence ID" value="MFC6705867.1"/>
    <property type="molecule type" value="Genomic_DNA"/>
</dbReference>
<feature type="transmembrane region" description="Helical" evidence="7">
    <location>
        <begin position="245"/>
        <end position="262"/>
    </location>
</feature>
<keyword evidence="4 7" id="KW-0812">Transmembrane</keyword>
<feature type="transmembrane region" description="Helical" evidence="7">
    <location>
        <begin position="184"/>
        <end position="202"/>
    </location>
</feature>
<dbReference type="SUPFAM" id="SSF161098">
    <property type="entry name" value="MetI-like"/>
    <property type="match status" value="1"/>
</dbReference>
<feature type="transmembrane region" description="Helical" evidence="7">
    <location>
        <begin position="110"/>
        <end position="130"/>
    </location>
</feature>
<organism evidence="10 11">
    <name type="scientific">Flexivirga alba</name>
    <dbReference type="NCBI Taxonomy" id="702742"/>
    <lineage>
        <taxon>Bacteria</taxon>
        <taxon>Bacillati</taxon>
        <taxon>Actinomycetota</taxon>
        <taxon>Actinomycetes</taxon>
        <taxon>Micrococcales</taxon>
        <taxon>Dermacoccaceae</taxon>
        <taxon>Flexivirga</taxon>
    </lineage>
</organism>
<feature type="domain" description="ABC transmembrane type-1" evidence="9">
    <location>
        <begin position="105"/>
        <end position="318"/>
    </location>
</feature>
<reference evidence="11" key="1">
    <citation type="journal article" date="2019" name="Int. J. Syst. Evol. Microbiol.">
        <title>The Global Catalogue of Microorganisms (GCM) 10K type strain sequencing project: providing services to taxonomists for standard genome sequencing and annotation.</title>
        <authorList>
            <consortium name="The Broad Institute Genomics Platform"/>
            <consortium name="The Broad Institute Genome Sequencing Center for Infectious Disease"/>
            <person name="Wu L."/>
            <person name="Ma J."/>
        </authorList>
    </citation>
    <scope>NUCLEOTIDE SEQUENCE [LARGE SCALE GENOMIC DNA]</scope>
    <source>
        <strain evidence="11">CCUG 58127</strain>
    </source>
</reference>
<evidence type="ECO:0000256" key="7">
    <source>
        <dbReference type="RuleBase" id="RU363032"/>
    </source>
</evidence>
<comment type="similarity">
    <text evidence="7">Belongs to the binding-protein-dependent transport system permease family.</text>
</comment>
<dbReference type="CDD" id="cd06261">
    <property type="entry name" value="TM_PBP2"/>
    <property type="match status" value="1"/>
</dbReference>
<accession>A0ABW2AGB7</accession>
<sequence length="329" mass="36640">MTSNSTVKRADKEDAPGRPAPPTAKRAGGGRSARRLTPYFLIAPAIVLELLIHIIPMVVGVWMSFVGLTQSYIANWSTAPWKGLSSYKLALDFSSPIGNSFLHSFEVTCLYTVLVVGISWSFGMSAALVLHRNFRGRGFFRTLFLVPYAMPIYAGIMTWSFMLQRDNGLVNHVLKSLGLSNGESFWLIGSNAFWSMVVVAVWRSWPFAFLMLLAGLQNIPDDVYDAASVDGAGIWKQIRYITLPALRPVNLVMVLMLFLWTFNDFNTPFVLFGAQPPTSADIISIHIYGASFVNWDFGFGSAMSVLLLLFLLVVTGLYLLVFNRRSRRA</sequence>
<dbReference type="PANTHER" id="PTHR30193">
    <property type="entry name" value="ABC TRANSPORTER PERMEASE PROTEIN"/>
    <property type="match status" value="1"/>
</dbReference>
<name>A0ABW2AGB7_9MICO</name>
<evidence type="ECO:0000256" key="6">
    <source>
        <dbReference type="ARBA" id="ARBA00023136"/>
    </source>
</evidence>
<dbReference type="InterPro" id="IPR051393">
    <property type="entry name" value="ABC_transporter_permease"/>
</dbReference>
<feature type="region of interest" description="Disordered" evidence="8">
    <location>
        <begin position="1"/>
        <end position="31"/>
    </location>
</feature>
<dbReference type="Pfam" id="PF00528">
    <property type="entry name" value="BPD_transp_1"/>
    <property type="match status" value="1"/>
</dbReference>
<evidence type="ECO:0000313" key="10">
    <source>
        <dbReference type="EMBL" id="MFC6705867.1"/>
    </source>
</evidence>
<keyword evidence="2 7" id="KW-0813">Transport</keyword>
<evidence type="ECO:0000259" key="9">
    <source>
        <dbReference type="PROSITE" id="PS50928"/>
    </source>
</evidence>
<dbReference type="InterPro" id="IPR035906">
    <property type="entry name" value="MetI-like_sf"/>
</dbReference>
<comment type="subcellular location">
    <subcellularLocation>
        <location evidence="1 7">Cell membrane</location>
        <topology evidence="1 7">Multi-pass membrane protein</topology>
    </subcellularLocation>
</comment>
<feature type="transmembrane region" description="Helical" evidence="7">
    <location>
        <begin position="297"/>
        <end position="321"/>
    </location>
</feature>
<evidence type="ECO:0000256" key="3">
    <source>
        <dbReference type="ARBA" id="ARBA00022475"/>
    </source>
</evidence>
<dbReference type="PANTHER" id="PTHR30193:SF37">
    <property type="entry name" value="INNER MEMBRANE ABC TRANSPORTER PERMEASE PROTEIN YCJO"/>
    <property type="match status" value="1"/>
</dbReference>
<dbReference type="RefSeq" id="WP_382401390.1">
    <property type="nucleotide sequence ID" value="NZ_JBHSWH010000001.1"/>
</dbReference>
<dbReference type="Proteomes" id="UP001596298">
    <property type="component" value="Unassembled WGS sequence"/>
</dbReference>
<proteinExistence type="inferred from homology"/>
<evidence type="ECO:0000256" key="1">
    <source>
        <dbReference type="ARBA" id="ARBA00004651"/>
    </source>
</evidence>
<keyword evidence="5 7" id="KW-1133">Transmembrane helix</keyword>
<comment type="caution">
    <text evidence="10">The sequence shown here is derived from an EMBL/GenBank/DDBJ whole genome shotgun (WGS) entry which is preliminary data.</text>
</comment>
<evidence type="ECO:0000256" key="2">
    <source>
        <dbReference type="ARBA" id="ARBA00022448"/>
    </source>
</evidence>
<gene>
    <name evidence="10" type="ORF">ACFQDH_11460</name>
</gene>
<dbReference type="PROSITE" id="PS50928">
    <property type="entry name" value="ABC_TM1"/>
    <property type="match status" value="1"/>
</dbReference>
<dbReference type="InterPro" id="IPR000515">
    <property type="entry name" value="MetI-like"/>
</dbReference>
<evidence type="ECO:0000256" key="5">
    <source>
        <dbReference type="ARBA" id="ARBA00022989"/>
    </source>
</evidence>
<feature type="transmembrane region" description="Helical" evidence="7">
    <location>
        <begin position="142"/>
        <end position="164"/>
    </location>
</feature>
<keyword evidence="6 7" id="KW-0472">Membrane</keyword>
<evidence type="ECO:0000313" key="11">
    <source>
        <dbReference type="Proteomes" id="UP001596298"/>
    </source>
</evidence>
<dbReference type="Gene3D" id="1.10.3720.10">
    <property type="entry name" value="MetI-like"/>
    <property type="match status" value="1"/>
</dbReference>
<evidence type="ECO:0000256" key="4">
    <source>
        <dbReference type="ARBA" id="ARBA00022692"/>
    </source>
</evidence>
<evidence type="ECO:0000256" key="8">
    <source>
        <dbReference type="SAM" id="MobiDB-lite"/>
    </source>
</evidence>